<dbReference type="InterPro" id="IPR051815">
    <property type="entry name" value="Molybdate_resp_trans_reg"/>
</dbReference>
<dbReference type="PANTHER" id="PTHR30432">
    <property type="entry name" value="TRANSCRIPTIONAL REGULATOR MODE"/>
    <property type="match status" value="1"/>
</dbReference>
<dbReference type="STRING" id="1111735.GCA_000428045_02274"/>
<evidence type="ECO:0000259" key="1">
    <source>
        <dbReference type="Pfam" id="PF00126"/>
    </source>
</evidence>
<dbReference type="RefSeq" id="WP_029134966.1">
    <property type="nucleotide sequence ID" value="NZ_PKUN01000030.1"/>
</dbReference>
<reference evidence="2 3" key="1">
    <citation type="submission" date="2017-11" db="EMBL/GenBank/DDBJ databases">
        <title>Genome-resolved metagenomics identifies genetic mobility, metabolic interactions, and unexpected diversity in perchlorate-reducing communities.</title>
        <authorList>
            <person name="Barnum T.P."/>
            <person name="Figueroa I.A."/>
            <person name="Carlstrom C.I."/>
            <person name="Lucas L.N."/>
            <person name="Engelbrektson A.L."/>
            <person name="Coates J.D."/>
        </authorList>
    </citation>
    <scope>NUCLEOTIDE SEQUENCE [LARGE SCALE GENOMIC DNA]</scope>
    <source>
        <strain evidence="2">BM301</strain>
    </source>
</reference>
<evidence type="ECO:0000313" key="2">
    <source>
        <dbReference type="EMBL" id="PLX59975.1"/>
    </source>
</evidence>
<evidence type="ECO:0000313" key="3">
    <source>
        <dbReference type="Proteomes" id="UP000235015"/>
    </source>
</evidence>
<comment type="caution">
    <text evidence="2">The sequence shown here is derived from an EMBL/GenBank/DDBJ whole genome shotgun (WGS) entry which is preliminary data.</text>
</comment>
<dbReference type="SUPFAM" id="SSF46785">
    <property type="entry name" value="Winged helix' DNA-binding domain"/>
    <property type="match status" value="1"/>
</dbReference>
<proteinExistence type="predicted"/>
<sequence>MKTKLRLQIRFNDTVIGPGKIALLQSVADNGSISGAGKACGMTFRRAWQLIETVQEALGQSLVNTTVGGKGGGGASLTPFAEALIEHYRRLERQANESAGPLFKLLNETEQKTAE</sequence>
<dbReference type="Pfam" id="PF00126">
    <property type="entry name" value="HTH_1"/>
    <property type="match status" value="1"/>
</dbReference>
<protein>
    <submittedName>
        <fullName evidence="2">LysR family transcriptional regulator</fullName>
    </submittedName>
</protein>
<accession>A0A2N6CSD8</accession>
<feature type="domain" description="HTH lysR-type" evidence="1">
    <location>
        <begin position="21"/>
        <end position="82"/>
    </location>
</feature>
<dbReference type="AlphaFoldDB" id="A0A2N6CSD8"/>
<name>A0A2N6CSD8_9GAMM</name>
<dbReference type="GO" id="GO:0003700">
    <property type="term" value="F:DNA-binding transcription factor activity"/>
    <property type="evidence" value="ECO:0007669"/>
    <property type="project" value="InterPro"/>
</dbReference>
<dbReference type="InterPro" id="IPR000847">
    <property type="entry name" value="LysR_HTH_N"/>
</dbReference>
<dbReference type="Gene3D" id="1.10.10.10">
    <property type="entry name" value="Winged helix-like DNA-binding domain superfamily/Winged helix DNA-binding domain"/>
    <property type="match status" value="1"/>
</dbReference>
<dbReference type="InterPro" id="IPR036388">
    <property type="entry name" value="WH-like_DNA-bd_sf"/>
</dbReference>
<dbReference type="EMBL" id="PKUN01000030">
    <property type="protein sequence ID" value="PLX59975.1"/>
    <property type="molecule type" value="Genomic_DNA"/>
</dbReference>
<gene>
    <name evidence="2" type="ORF">C0630_18995</name>
</gene>
<dbReference type="InterPro" id="IPR036390">
    <property type="entry name" value="WH_DNA-bd_sf"/>
</dbReference>
<dbReference type="PANTHER" id="PTHR30432:SF1">
    <property type="entry name" value="DNA-BINDING TRANSCRIPTIONAL DUAL REGULATOR MODE"/>
    <property type="match status" value="1"/>
</dbReference>
<dbReference type="Proteomes" id="UP000235015">
    <property type="component" value="Unassembled WGS sequence"/>
</dbReference>
<organism evidence="2 3">
    <name type="scientific">Sedimenticola selenatireducens</name>
    <dbReference type="NCBI Taxonomy" id="191960"/>
    <lineage>
        <taxon>Bacteria</taxon>
        <taxon>Pseudomonadati</taxon>
        <taxon>Pseudomonadota</taxon>
        <taxon>Gammaproteobacteria</taxon>
        <taxon>Chromatiales</taxon>
        <taxon>Sedimenticolaceae</taxon>
        <taxon>Sedimenticola</taxon>
    </lineage>
</organism>